<dbReference type="InterPro" id="IPR050091">
    <property type="entry name" value="PKS_NRPS_Biosynth_Enz"/>
</dbReference>
<dbReference type="InterPro" id="IPR013968">
    <property type="entry name" value="PKS_KR"/>
</dbReference>
<dbReference type="InterPro" id="IPR057326">
    <property type="entry name" value="KR_dom"/>
</dbReference>
<dbReference type="SUPFAM" id="SSF53474">
    <property type="entry name" value="alpha/beta-Hydrolases"/>
    <property type="match status" value="1"/>
</dbReference>
<dbReference type="Pfam" id="PF00550">
    <property type="entry name" value="PP-binding"/>
    <property type="match status" value="1"/>
</dbReference>
<dbReference type="SUPFAM" id="SSF53901">
    <property type="entry name" value="Thiolase-like"/>
    <property type="match status" value="1"/>
</dbReference>
<proteinExistence type="predicted"/>
<sequence>MPTSEDKVVLALRAALKETERLREQNRKLAAESREPIAIVGMSCRYPGGVTTPEQLWTLLTEGGEGIGEFPADRGWDLDRVYDPTASRPDTSYVNRGGFLYDAAEFDPTFFGISPREALAVDPQQRLLLEASWSALEDAGIDPAALRGSQTGVFAGVMYHDYVGSYGFGSFVSGRAAYVFGLEGPTVSVDTACSSSLVALHLAMQALRNKECPLALAGGVTVMATPGTFIEFSRQRGLSPDGRCKAFADTADGTGFAEGVGMVVLERLSDARENGHRVLGLLRGSAINQDGASNGITAPNGPSQQRVIRQALANARVSADQVDVVEAHGTGTTLGDPIEAQALLATYGQDRAEPLLLGSIKSNIGHTQAAAGIAGVIKMVLAMRHGVVPKTLHVDKPSPNVDWTAGSVRLLTEQVPWPATDHPRRAGVSSFGISGTNAHVIVEQAPTATELPAGDQLPVTPWVLSAKNESALYERAAHLASQVDGDPEVDLLDVGYSLVATRSAFQHRAVVLGADRAELLSGLRVLADGGKSANLVRGVARTGGKLAVLFTGQGAQRAGMGRELYESFPAFAKAFDEVCAEFDLPLREVIFDGSELLDQTRYTQAALFAIEVALFRLVESWGLAPDYLAGHSIGEVSAAHVAGVLSLADAAKLVAARGRLMQELPPGGAMVAIQATEDEVLPHLTARVGIAAINAPDSVVLSGDEDAVGAVVERFAERKSRRLVVSHAFHSPLMEPMLAEFGKIVSTLDLRSPRIPIVSTLTGSVAGDQLCAPEYWVRHVREAVRFCDGVRRLQDLGVTTFLELGPDGVLTGMAQQCAEGTFVSALRKNRGEAQAVITALGQVHAAGGEVDWPTLFAGGRRTDLPTYPFQRASYWLRADEPDAAELGHPVLGAAVAVADTGGLLLTGKVSTSTHPWLSDHAVGGTVLFPGTGFVELAIRAGDEVGCGLLAELTIEAPLAVPDSGAVQLQVAVGPAGDSAERSVTVHSRLGDGQWTRHANGVLGVGTGGQAPGLTDWPPSGAESIDTGELYEDMASVGLVYGPLFRGLRAAWRRGDEVFAEVSLPEDAEVDAFGVHPALLDAALHTVTLSNAASDRIALPFAWSEVELHATGASNLRVQVTPTSAGTARLVIADGMGAPVATVGSLALREISADQLAATRASGPDSLFHVEWTPIAAPAADPAARWAVLGTDELKVGVALESAAVRVDSCADLDSLGEHDYVVLPCAGDTVRTATNRVLAVLQAWLVEERFESAKLVVVTRGADTVDLAGAAVWGLVRSAQSEHPDRIVLVDLDAGDESAAALPGAVASGEPQLLLRQGKALAARLVRVRATGEVPAWDPDGTVLVTGATGTLGRLVTKHLLDSGVRNLLLVSRGGGTVEGRPVLACDVADREAVRALLTENSVGAVVHTAGVLDDGVIGSLTPERLDTVLRPKVDAAWNLHEFAGDLTHFVLFSSAAGTFGTPGQANYAAANAYLDALAQYRHAQGLPATSLAWGLWAESSGMTGGLSEADRTRMSRSGVHPLSTEEGLELFDAAVALGAPAVVPIKLDLRAPADALPPIFSSLLTPARRSASGASKADAQSLRARLSELSEGEQEQVLLDLIRAIQSRVLGHSGPEQVDPEQGFLEAGVDSLTSAELRNELNASTGLRLPATVVFDSRGPAELARVLRAELADTVERAPVAADSLTTLFRDAVLADRLKPGFALLSAAAGLRPEFDSSAGLDRLPEPVGLCTGPDGPVLACLCTPMATGGVHQHARLAAHFRGVRDMFALPTPGFASGESLPSTYAAVAQVLGESIRAEAGDRPLALLGYSSGGWLAHATALYLEGEGVPLAGVVLLDTYLPTMDTSTGVFGQMLAGLFDREDSLGHFDSARLSAMARYIDLFNGYQPGPTKAPVLFVRPERSITGNPDSEDWRAGWAAPHHLVEVAGDHFSIVESEAASTAQAIDQWLRGR</sequence>
<dbReference type="Pfam" id="PF00975">
    <property type="entry name" value="Thioesterase"/>
    <property type="match status" value="1"/>
</dbReference>
<dbReference type="InterPro" id="IPR016039">
    <property type="entry name" value="Thiolase-like"/>
</dbReference>
<comment type="pathway">
    <text evidence="2">Antibiotic biosynthesis.</text>
</comment>
<reference evidence="13 14" key="1">
    <citation type="submission" date="2020-08" db="EMBL/GenBank/DDBJ databases">
        <title>Genomic Encyclopedia of Archaeal and Bacterial Type Strains, Phase II (KMG-II): from individual species to whole genera.</title>
        <authorList>
            <person name="Goeker M."/>
        </authorList>
    </citation>
    <scope>NUCLEOTIDE SEQUENCE [LARGE SCALE GENOMIC DNA]</scope>
    <source>
        <strain evidence="13 14">DSM 43850</strain>
    </source>
</reference>
<dbReference type="InterPro" id="IPR016036">
    <property type="entry name" value="Malonyl_transacylase_ACP-bd"/>
</dbReference>
<evidence type="ECO:0000256" key="8">
    <source>
        <dbReference type="ARBA" id="ARBA00023315"/>
    </source>
</evidence>
<dbReference type="InterPro" id="IPR006162">
    <property type="entry name" value="Ppantetheine_attach_site"/>
</dbReference>
<gene>
    <name evidence="13" type="ORF">BC739_005016</name>
</gene>
<accession>A0ABR6BM84</accession>
<dbReference type="SMART" id="SM00826">
    <property type="entry name" value="PKS_DH"/>
    <property type="match status" value="1"/>
</dbReference>
<dbReference type="InterPro" id="IPR014030">
    <property type="entry name" value="Ketoacyl_synth_N"/>
</dbReference>
<dbReference type="InterPro" id="IPR001227">
    <property type="entry name" value="Ac_transferase_dom_sf"/>
</dbReference>
<dbReference type="InterPro" id="IPR049551">
    <property type="entry name" value="PKS_DH_C"/>
</dbReference>
<dbReference type="InterPro" id="IPR042104">
    <property type="entry name" value="PKS_dehydratase_sf"/>
</dbReference>
<feature type="domain" description="Carrier" evidence="10">
    <location>
        <begin position="1597"/>
        <end position="1672"/>
    </location>
</feature>
<dbReference type="Gene3D" id="3.10.129.110">
    <property type="entry name" value="Polyketide synthase dehydratase"/>
    <property type="match status" value="1"/>
</dbReference>
<comment type="cofactor">
    <cofactor evidence="1">
        <name>pantetheine 4'-phosphate</name>
        <dbReference type="ChEBI" id="CHEBI:47942"/>
    </cofactor>
</comment>
<evidence type="ECO:0000259" key="12">
    <source>
        <dbReference type="PROSITE" id="PS52019"/>
    </source>
</evidence>
<feature type="active site" description="Proton donor; for dehydratase activity" evidence="9">
    <location>
        <position position="1080"/>
    </location>
</feature>
<dbReference type="Gene3D" id="3.40.47.10">
    <property type="match status" value="1"/>
</dbReference>
<keyword evidence="6" id="KW-0045">Antibiotic biosynthesis</keyword>
<dbReference type="PROSITE" id="PS00606">
    <property type="entry name" value="KS3_1"/>
    <property type="match status" value="1"/>
</dbReference>
<dbReference type="InterPro" id="IPR036736">
    <property type="entry name" value="ACP-like_sf"/>
</dbReference>
<evidence type="ECO:0000256" key="4">
    <source>
        <dbReference type="ARBA" id="ARBA00022553"/>
    </source>
</evidence>
<dbReference type="Pfam" id="PF08990">
    <property type="entry name" value="Docking"/>
    <property type="match status" value="1"/>
</dbReference>
<name>A0ABR6BM84_9PSEU</name>
<dbReference type="Pfam" id="PF02801">
    <property type="entry name" value="Ketoacyl-synt_C"/>
    <property type="match status" value="1"/>
</dbReference>
<dbReference type="InterPro" id="IPR055123">
    <property type="entry name" value="SpnB-like_Rossmann"/>
</dbReference>
<feature type="region of interest" description="C-terminal hotdog fold" evidence="9">
    <location>
        <begin position="1021"/>
        <end position="1156"/>
    </location>
</feature>
<dbReference type="Pfam" id="PF14765">
    <property type="entry name" value="PS-DH"/>
    <property type="match status" value="1"/>
</dbReference>
<dbReference type="PROSITE" id="PS50075">
    <property type="entry name" value="CARRIER"/>
    <property type="match status" value="1"/>
</dbReference>
<dbReference type="InterPro" id="IPR020802">
    <property type="entry name" value="TesA-like"/>
</dbReference>
<evidence type="ECO:0000256" key="9">
    <source>
        <dbReference type="PROSITE-ProRule" id="PRU01363"/>
    </source>
</evidence>
<feature type="active site" description="Proton acceptor; for dehydratase activity" evidence="9">
    <location>
        <position position="920"/>
    </location>
</feature>
<keyword evidence="5 13" id="KW-0808">Transferase</keyword>
<dbReference type="SUPFAM" id="SSF52151">
    <property type="entry name" value="FabD/lysophospholipase-like"/>
    <property type="match status" value="1"/>
</dbReference>
<dbReference type="SUPFAM" id="SSF51735">
    <property type="entry name" value="NAD(P)-binding Rossmann-fold domains"/>
    <property type="match status" value="2"/>
</dbReference>
<dbReference type="InterPro" id="IPR016035">
    <property type="entry name" value="Acyl_Trfase/lysoPLipase"/>
</dbReference>
<evidence type="ECO:0000256" key="3">
    <source>
        <dbReference type="ARBA" id="ARBA00022450"/>
    </source>
</evidence>
<dbReference type="SMART" id="SM00823">
    <property type="entry name" value="PKS_PP"/>
    <property type="match status" value="1"/>
</dbReference>
<dbReference type="InterPro" id="IPR032821">
    <property type="entry name" value="PKS_assoc"/>
</dbReference>
<dbReference type="PROSITE" id="PS00012">
    <property type="entry name" value="PHOSPHOPANTETHEINE"/>
    <property type="match status" value="1"/>
</dbReference>
<dbReference type="EMBL" id="JACJID010000003">
    <property type="protein sequence ID" value="MBA8927810.1"/>
    <property type="molecule type" value="Genomic_DNA"/>
</dbReference>
<keyword evidence="8" id="KW-0012">Acyltransferase</keyword>
<dbReference type="InterPro" id="IPR001031">
    <property type="entry name" value="Thioesterase"/>
</dbReference>
<protein>
    <submittedName>
        <fullName evidence="13">Acyl transferase domain-containing protein/thioesterase domain-containing protein/acyl carrier protein</fullName>
    </submittedName>
</protein>
<dbReference type="Pfam" id="PF21089">
    <property type="entry name" value="PKS_DH_N"/>
    <property type="match status" value="1"/>
</dbReference>
<dbReference type="CDD" id="cd08956">
    <property type="entry name" value="KR_3_FAS_SDR_x"/>
    <property type="match status" value="1"/>
</dbReference>
<dbReference type="Gene3D" id="3.40.366.10">
    <property type="entry name" value="Malonyl-Coenzyme A Acyl Carrier Protein, domain 2"/>
    <property type="match status" value="1"/>
</dbReference>
<dbReference type="PROSITE" id="PS52019">
    <property type="entry name" value="PKS_MFAS_DH"/>
    <property type="match status" value="1"/>
</dbReference>
<dbReference type="InterPro" id="IPR014043">
    <property type="entry name" value="Acyl_transferase_dom"/>
</dbReference>
<evidence type="ECO:0000256" key="6">
    <source>
        <dbReference type="ARBA" id="ARBA00023194"/>
    </source>
</evidence>
<keyword evidence="7" id="KW-0511">Multifunctional enzyme</keyword>
<dbReference type="InterPro" id="IPR049900">
    <property type="entry name" value="PKS_mFAS_DH"/>
</dbReference>
<comment type="caution">
    <text evidence="13">The sequence shown here is derived from an EMBL/GenBank/DDBJ whole genome shotgun (WGS) entry which is preliminary data.</text>
</comment>
<dbReference type="Pfam" id="PF00698">
    <property type="entry name" value="Acyl_transf_1"/>
    <property type="match status" value="1"/>
</dbReference>
<dbReference type="InterPro" id="IPR009081">
    <property type="entry name" value="PP-bd_ACP"/>
</dbReference>
<dbReference type="Proteomes" id="UP000517916">
    <property type="component" value="Unassembled WGS sequence"/>
</dbReference>
<organism evidence="13 14">
    <name type="scientific">Kutzneria viridogrisea</name>
    <dbReference type="NCBI Taxonomy" id="47990"/>
    <lineage>
        <taxon>Bacteria</taxon>
        <taxon>Bacillati</taxon>
        <taxon>Actinomycetota</taxon>
        <taxon>Actinomycetes</taxon>
        <taxon>Pseudonocardiales</taxon>
        <taxon>Pseudonocardiaceae</taxon>
        <taxon>Kutzneria</taxon>
    </lineage>
</organism>
<dbReference type="SMART" id="SM00827">
    <property type="entry name" value="PKS_AT"/>
    <property type="match status" value="1"/>
</dbReference>
<dbReference type="InterPro" id="IPR029058">
    <property type="entry name" value="AB_hydrolase_fold"/>
</dbReference>
<dbReference type="InterPro" id="IPR015083">
    <property type="entry name" value="NorB/c/GfsB-D-like_docking"/>
</dbReference>
<dbReference type="InterPro" id="IPR020841">
    <property type="entry name" value="PKS_Beta-ketoAc_synthase_dom"/>
</dbReference>
<dbReference type="InterPro" id="IPR014031">
    <property type="entry name" value="Ketoacyl_synth_C"/>
</dbReference>
<evidence type="ECO:0000256" key="7">
    <source>
        <dbReference type="ARBA" id="ARBA00023268"/>
    </source>
</evidence>
<dbReference type="InterPro" id="IPR036291">
    <property type="entry name" value="NAD(P)-bd_dom_sf"/>
</dbReference>
<dbReference type="Pfam" id="PF22953">
    <property type="entry name" value="SpnB_Rossmann"/>
    <property type="match status" value="1"/>
</dbReference>
<dbReference type="SMART" id="SM00825">
    <property type="entry name" value="PKS_KS"/>
    <property type="match status" value="1"/>
</dbReference>
<dbReference type="Pfam" id="PF00109">
    <property type="entry name" value="ketoacyl-synt"/>
    <property type="match status" value="1"/>
</dbReference>
<keyword evidence="14" id="KW-1185">Reference proteome</keyword>
<feature type="domain" description="PKS/mFAS DH" evidence="12">
    <location>
        <begin position="888"/>
        <end position="1156"/>
    </location>
</feature>
<evidence type="ECO:0000313" key="13">
    <source>
        <dbReference type="EMBL" id="MBA8927810.1"/>
    </source>
</evidence>
<evidence type="ECO:0000313" key="14">
    <source>
        <dbReference type="Proteomes" id="UP000517916"/>
    </source>
</evidence>
<dbReference type="InterPro" id="IPR049552">
    <property type="entry name" value="PKS_DH_N"/>
</dbReference>
<dbReference type="PANTHER" id="PTHR43775">
    <property type="entry name" value="FATTY ACID SYNTHASE"/>
    <property type="match status" value="1"/>
</dbReference>
<dbReference type="Gene3D" id="3.30.70.3290">
    <property type="match status" value="1"/>
</dbReference>
<feature type="region of interest" description="N-terminal hotdog fold" evidence="9">
    <location>
        <begin position="888"/>
        <end position="1009"/>
    </location>
</feature>
<dbReference type="SUPFAM" id="SSF55048">
    <property type="entry name" value="Probable ACP-binding domain of malonyl-CoA ACP transacylase"/>
    <property type="match status" value="1"/>
</dbReference>
<dbReference type="Gene3D" id="3.40.50.720">
    <property type="entry name" value="NAD(P)-binding Rossmann-like Domain"/>
    <property type="match status" value="1"/>
</dbReference>
<evidence type="ECO:0000259" key="11">
    <source>
        <dbReference type="PROSITE" id="PS52004"/>
    </source>
</evidence>
<evidence type="ECO:0000256" key="1">
    <source>
        <dbReference type="ARBA" id="ARBA00001957"/>
    </source>
</evidence>
<dbReference type="Gene3D" id="1.10.1200.10">
    <property type="entry name" value="ACP-like"/>
    <property type="match status" value="1"/>
</dbReference>
<dbReference type="CDD" id="cd00833">
    <property type="entry name" value="PKS"/>
    <property type="match status" value="1"/>
</dbReference>
<dbReference type="InterPro" id="IPR020806">
    <property type="entry name" value="PKS_PP-bd"/>
</dbReference>
<keyword evidence="4" id="KW-0597">Phosphoprotein</keyword>
<evidence type="ECO:0000259" key="10">
    <source>
        <dbReference type="PROSITE" id="PS50075"/>
    </source>
</evidence>
<dbReference type="PROSITE" id="PS52004">
    <property type="entry name" value="KS3_2"/>
    <property type="match status" value="1"/>
</dbReference>
<keyword evidence="3" id="KW-0596">Phosphopantetheine</keyword>
<dbReference type="Pfam" id="PF16197">
    <property type="entry name" value="KAsynt_C_assoc"/>
    <property type="match status" value="1"/>
</dbReference>
<dbReference type="GO" id="GO:0016740">
    <property type="term" value="F:transferase activity"/>
    <property type="evidence" value="ECO:0007669"/>
    <property type="project" value="UniProtKB-KW"/>
</dbReference>
<dbReference type="SUPFAM" id="SSF47336">
    <property type="entry name" value="ACP-like"/>
    <property type="match status" value="1"/>
</dbReference>
<dbReference type="Gene3D" id="3.40.50.1820">
    <property type="entry name" value="alpha/beta hydrolase"/>
    <property type="match status" value="1"/>
</dbReference>
<dbReference type="InterPro" id="IPR018201">
    <property type="entry name" value="Ketoacyl_synth_AS"/>
</dbReference>
<evidence type="ECO:0000256" key="5">
    <source>
        <dbReference type="ARBA" id="ARBA00022679"/>
    </source>
</evidence>
<evidence type="ECO:0000256" key="2">
    <source>
        <dbReference type="ARBA" id="ARBA00004792"/>
    </source>
</evidence>
<dbReference type="PANTHER" id="PTHR43775:SF51">
    <property type="entry name" value="INACTIVE PHENOLPHTHIOCEROL SYNTHESIS POLYKETIDE SYNTHASE TYPE I PKS1-RELATED"/>
    <property type="match status" value="1"/>
</dbReference>
<dbReference type="SMART" id="SM00824">
    <property type="entry name" value="PKS_TE"/>
    <property type="match status" value="1"/>
</dbReference>
<dbReference type="Pfam" id="PF08659">
    <property type="entry name" value="KR"/>
    <property type="match status" value="1"/>
</dbReference>
<feature type="domain" description="Ketosynthase family 3 (KS3)" evidence="11">
    <location>
        <begin position="34"/>
        <end position="444"/>
    </location>
</feature>
<dbReference type="InterPro" id="IPR020807">
    <property type="entry name" value="PKS_DH"/>
</dbReference>
<dbReference type="SMART" id="SM00822">
    <property type="entry name" value="PKS_KR"/>
    <property type="match status" value="1"/>
</dbReference>